<dbReference type="AlphaFoldDB" id="A0A1B6MPH8"/>
<gene>
    <name evidence="10" type="ORF">g.51923</name>
</gene>
<feature type="domain" description="Cadherin" evidence="9">
    <location>
        <begin position="45"/>
        <end position="152"/>
    </location>
</feature>
<dbReference type="SUPFAM" id="SSF49313">
    <property type="entry name" value="Cadherin-like"/>
    <property type="match status" value="2"/>
</dbReference>
<sequence>MSNYDRLLYDFEAVVTDEADITLITNVTIHVVHSDSAFSANSNNEPIVMKFSVRENLSGALVGQLMPLRNTSAEPSAWKGVKFMIVSEPQVMELFAISQDGTVYTQRGLDRELKDSYQLSVIAESGRGVIVHRGFYQVHVEVEDENDNAPAFSKLWYSGHIREDCGKGCSVAMDGPITAQDADIGVNAKFHLTLQGEDSHLFALEPSGLVILVGQLDREVKD</sequence>
<dbReference type="SMART" id="SM00112">
    <property type="entry name" value="CA"/>
    <property type="match status" value="1"/>
</dbReference>
<dbReference type="InterPro" id="IPR050971">
    <property type="entry name" value="Cadherin-domain_protein"/>
</dbReference>
<protein>
    <recommendedName>
        <fullName evidence="9">Cadherin domain-containing protein</fullName>
    </recommendedName>
</protein>
<reference evidence="10" key="1">
    <citation type="submission" date="2015-11" db="EMBL/GenBank/DDBJ databases">
        <title>De novo transcriptome assembly of four potential Pierce s Disease insect vectors from Arizona vineyards.</title>
        <authorList>
            <person name="Tassone E.E."/>
        </authorList>
    </citation>
    <scope>NUCLEOTIDE SEQUENCE</scope>
</reference>
<keyword evidence="6" id="KW-1133">Transmembrane helix</keyword>
<keyword evidence="2" id="KW-0812">Transmembrane</keyword>
<dbReference type="PANTHER" id="PTHR24025:SF23">
    <property type="entry name" value="NEURAL-CADHERIN"/>
    <property type="match status" value="1"/>
</dbReference>
<feature type="non-terminal residue" evidence="10">
    <location>
        <position position="222"/>
    </location>
</feature>
<proteinExistence type="predicted"/>
<dbReference type="InterPro" id="IPR015919">
    <property type="entry name" value="Cadherin-like_sf"/>
</dbReference>
<dbReference type="Gene3D" id="2.60.40.60">
    <property type="entry name" value="Cadherins"/>
    <property type="match status" value="2"/>
</dbReference>
<dbReference type="GO" id="GO:0005911">
    <property type="term" value="C:cell-cell junction"/>
    <property type="evidence" value="ECO:0007669"/>
    <property type="project" value="TreeGrafter"/>
</dbReference>
<evidence type="ECO:0000256" key="4">
    <source>
        <dbReference type="ARBA" id="ARBA00022837"/>
    </source>
</evidence>
<dbReference type="PROSITE" id="PS00232">
    <property type="entry name" value="CADHERIN_1"/>
    <property type="match status" value="1"/>
</dbReference>
<name>A0A1B6MPH8_9HEMI</name>
<dbReference type="GO" id="GO:0005509">
    <property type="term" value="F:calcium ion binding"/>
    <property type="evidence" value="ECO:0007669"/>
    <property type="project" value="UniProtKB-UniRule"/>
</dbReference>
<evidence type="ECO:0000256" key="1">
    <source>
        <dbReference type="ARBA" id="ARBA00004370"/>
    </source>
</evidence>
<evidence type="ECO:0000256" key="2">
    <source>
        <dbReference type="ARBA" id="ARBA00022692"/>
    </source>
</evidence>
<dbReference type="EMBL" id="GEBQ01002212">
    <property type="protein sequence ID" value="JAT37765.1"/>
    <property type="molecule type" value="Transcribed_RNA"/>
</dbReference>
<keyword evidence="7" id="KW-0472">Membrane</keyword>
<evidence type="ECO:0000256" key="8">
    <source>
        <dbReference type="PROSITE-ProRule" id="PRU00043"/>
    </source>
</evidence>
<dbReference type="CDD" id="cd11304">
    <property type="entry name" value="Cadherin_repeat"/>
    <property type="match status" value="2"/>
</dbReference>
<organism evidence="10">
    <name type="scientific">Graphocephala atropunctata</name>
    <dbReference type="NCBI Taxonomy" id="36148"/>
    <lineage>
        <taxon>Eukaryota</taxon>
        <taxon>Metazoa</taxon>
        <taxon>Ecdysozoa</taxon>
        <taxon>Arthropoda</taxon>
        <taxon>Hexapoda</taxon>
        <taxon>Insecta</taxon>
        <taxon>Pterygota</taxon>
        <taxon>Neoptera</taxon>
        <taxon>Paraneoptera</taxon>
        <taxon>Hemiptera</taxon>
        <taxon>Auchenorrhyncha</taxon>
        <taxon>Membracoidea</taxon>
        <taxon>Cicadellidae</taxon>
        <taxon>Cicadellinae</taxon>
        <taxon>Cicadellini</taxon>
        <taxon>Graphocephala</taxon>
    </lineage>
</organism>
<comment type="subcellular location">
    <subcellularLocation>
        <location evidence="1">Membrane</location>
    </subcellularLocation>
</comment>
<dbReference type="GO" id="GO:0005886">
    <property type="term" value="C:plasma membrane"/>
    <property type="evidence" value="ECO:0007669"/>
    <property type="project" value="InterPro"/>
</dbReference>
<dbReference type="PROSITE" id="PS50268">
    <property type="entry name" value="CADHERIN_2"/>
    <property type="match status" value="2"/>
</dbReference>
<evidence type="ECO:0000256" key="7">
    <source>
        <dbReference type="ARBA" id="ARBA00023136"/>
    </source>
</evidence>
<feature type="domain" description="Cadherin" evidence="9">
    <location>
        <begin position="153"/>
        <end position="221"/>
    </location>
</feature>
<evidence type="ECO:0000256" key="5">
    <source>
        <dbReference type="ARBA" id="ARBA00022889"/>
    </source>
</evidence>
<keyword evidence="4 8" id="KW-0106">Calcium</keyword>
<keyword evidence="5" id="KW-0130">Cell adhesion</keyword>
<dbReference type="InterPro" id="IPR002126">
    <property type="entry name" value="Cadherin-like_dom"/>
</dbReference>
<dbReference type="InterPro" id="IPR020894">
    <property type="entry name" value="Cadherin_CS"/>
</dbReference>
<dbReference type="PRINTS" id="PR00205">
    <property type="entry name" value="CADHERIN"/>
</dbReference>
<dbReference type="GO" id="GO:0007156">
    <property type="term" value="P:homophilic cell adhesion via plasma membrane adhesion molecules"/>
    <property type="evidence" value="ECO:0007669"/>
    <property type="project" value="InterPro"/>
</dbReference>
<dbReference type="PANTHER" id="PTHR24025">
    <property type="entry name" value="DESMOGLEIN FAMILY MEMBER"/>
    <property type="match status" value="1"/>
</dbReference>
<evidence type="ECO:0000313" key="10">
    <source>
        <dbReference type="EMBL" id="JAT37765.1"/>
    </source>
</evidence>
<keyword evidence="3" id="KW-0677">Repeat</keyword>
<evidence type="ECO:0000256" key="3">
    <source>
        <dbReference type="ARBA" id="ARBA00022737"/>
    </source>
</evidence>
<evidence type="ECO:0000259" key="9">
    <source>
        <dbReference type="PROSITE" id="PS50268"/>
    </source>
</evidence>
<accession>A0A1B6MPH8</accession>
<evidence type="ECO:0000256" key="6">
    <source>
        <dbReference type="ARBA" id="ARBA00022989"/>
    </source>
</evidence>